<proteinExistence type="predicted"/>
<dbReference type="EnsemblMetazoa" id="MESCA010242-RA">
    <property type="protein sequence ID" value="MESCA010242-PA"/>
    <property type="gene ID" value="MESCA010242"/>
</dbReference>
<keyword evidence="1" id="KW-0732">Signal</keyword>
<evidence type="ECO:0000313" key="3">
    <source>
        <dbReference type="Proteomes" id="UP000015102"/>
    </source>
</evidence>
<evidence type="ECO:0000256" key="1">
    <source>
        <dbReference type="SAM" id="SignalP"/>
    </source>
</evidence>
<dbReference type="AlphaFoldDB" id="T1H212"/>
<keyword evidence="3" id="KW-1185">Reference proteome</keyword>
<sequence>MNFLTVFCIFGLFAATSLAAPASNLPDNLFYIVNLTISENEARIAFYDVQVNLTQNRFDHFVESLRYKNKLVSRTLFHGERNFTNLAFLNISSQDCVIHYGRLPELATVQGTINNCISDASRDGGFLLLKVEVSLDNAREENNFIKKAVDNCATNNTGYKLSDCVNAAIKKHNGLIRNILDKTDKEFQIALDNFDVSARTAMECTFNVVEGLAAQVEDVNRSVDECNLNFKNN</sequence>
<dbReference type="EMBL" id="CAQQ02380458">
    <property type="status" value="NOT_ANNOTATED_CDS"/>
    <property type="molecule type" value="Genomic_DNA"/>
</dbReference>
<feature type="signal peptide" evidence="1">
    <location>
        <begin position="1"/>
        <end position="19"/>
    </location>
</feature>
<dbReference type="HOGENOM" id="CLU_103919_0_0_1"/>
<dbReference type="Proteomes" id="UP000015102">
    <property type="component" value="Unassembled WGS sequence"/>
</dbReference>
<accession>T1H212</accession>
<evidence type="ECO:0000313" key="2">
    <source>
        <dbReference type="EnsemblMetazoa" id="MESCA010242-PA"/>
    </source>
</evidence>
<organism evidence="2 3">
    <name type="scientific">Megaselia scalaris</name>
    <name type="common">Humpbacked fly</name>
    <name type="synonym">Phora scalaris</name>
    <dbReference type="NCBI Taxonomy" id="36166"/>
    <lineage>
        <taxon>Eukaryota</taxon>
        <taxon>Metazoa</taxon>
        <taxon>Ecdysozoa</taxon>
        <taxon>Arthropoda</taxon>
        <taxon>Hexapoda</taxon>
        <taxon>Insecta</taxon>
        <taxon>Pterygota</taxon>
        <taxon>Neoptera</taxon>
        <taxon>Endopterygota</taxon>
        <taxon>Diptera</taxon>
        <taxon>Brachycera</taxon>
        <taxon>Muscomorpha</taxon>
        <taxon>Platypezoidea</taxon>
        <taxon>Phoridae</taxon>
        <taxon>Megaseliini</taxon>
        <taxon>Megaselia</taxon>
    </lineage>
</organism>
<name>T1H212_MEGSC</name>
<protein>
    <recommendedName>
        <fullName evidence="4">Protein TsetseEP domain-containing protein</fullName>
    </recommendedName>
</protein>
<feature type="chain" id="PRO_5004577939" description="Protein TsetseEP domain-containing protein" evidence="1">
    <location>
        <begin position="20"/>
        <end position="233"/>
    </location>
</feature>
<reference evidence="2" key="2">
    <citation type="submission" date="2015-06" db="UniProtKB">
        <authorList>
            <consortium name="EnsemblMetazoa"/>
        </authorList>
    </citation>
    <scope>IDENTIFICATION</scope>
</reference>
<reference evidence="3" key="1">
    <citation type="submission" date="2013-02" db="EMBL/GenBank/DDBJ databases">
        <authorList>
            <person name="Hughes D."/>
        </authorList>
    </citation>
    <scope>NUCLEOTIDE SEQUENCE</scope>
    <source>
        <strain>Durham</strain>
        <strain evidence="3">NC isolate 2 -- Noor lab</strain>
    </source>
</reference>
<evidence type="ECO:0008006" key="4">
    <source>
        <dbReference type="Google" id="ProtNLM"/>
    </source>
</evidence>